<evidence type="ECO:0000256" key="5">
    <source>
        <dbReference type="ARBA" id="ARBA00023002"/>
    </source>
</evidence>
<evidence type="ECO:0000259" key="7">
    <source>
        <dbReference type="PROSITE" id="PS51471"/>
    </source>
</evidence>
<keyword evidence="3" id="KW-0847">Vitamin C</keyword>
<evidence type="ECO:0000256" key="6">
    <source>
        <dbReference type="ARBA" id="ARBA00023004"/>
    </source>
</evidence>
<evidence type="ECO:0000313" key="8">
    <source>
        <dbReference type="EMBL" id="AEG32158.1"/>
    </source>
</evidence>
<evidence type="ECO:0000256" key="1">
    <source>
        <dbReference type="ARBA" id="ARBA00001961"/>
    </source>
</evidence>
<dbReference type="OrthoDB" id="9783171at2"/>
<keyword evidence="6" id="KW-0408">Iron</keyword>
<dbReference type="HOGENOM" id="CLU_022206_1_0_6"/>
<dbReference type="eggNOG" id="COG3751">
    <property type="taxonomic scope" value="Bacteria"/>
</dbReference>
<dbReference type="Gene3D" id="2.60.120.620">
    <property type="entry name" value="q2cbj1_9rhob like domain"/>
    <property type="match status" value="1"/>
</dbReference>
<organism evidence="8 9">
    <name type="scientific">Thiomicrospira cyclica (strain DSM 14477 / JCM 11371 / ALM1)</name>
    <name type="common">Thioalkalimicrobium cyclicum</name>
    <dbReference type="NCBI Taxonomy" id="717773"/>
    <lineage>
        <taxon>Bacteria</taxon>
        <taxon>Pseudomonadati</taxon>
        <taxon>Pseudomonadota</taxon>
        <taxon>Gammaproteobacteria</taxon>
        <taxon>Thiotrichales</taxon>
        <taxon>Piscirickettsiaceae</taxon>
        <taxon>Thiomicrospira</taxon>
    </lineage>
</organism>
<comment type="cofactor">
    <cofactor evidence="1">
        <name>L-ascorbate</name>
        <dbReference type="ChEBI" id="CHEBI:38290"/>
    </cofactor>
</comment>
<evidence type="ECO:0000256" key="3">
    <source>
        <dbReference type="ARBA" id="ARBA00022896"/>
    </source>
</evidence>
<gene>
    <name evidence="8" type="ordered locus">Thicy_1396</name>
</gene>
<dbReference type="AlphaFoldDB" id="F6DA27"/>
<sequence length="215" mass="24892">MFNLKLESASINIAIDALVDQGWFFWQNAIPRSLCDALYFELQQRQQDGELQQAGIGRGQEHQLNQRIRRDAIHWLERQTPAQAQYLDLMQQLQLELNRQLFMGLFEYEAHFALYSPGDFYKKHRDSFRGAANRMVTSVTYLNPTWQTDWGGELVLYNEEDTQELARLMPQSGALALFMSEQLPHEVLPTQQDRASIAGWFRCNTSTHGIVNPPS</sequence>
<dbReference type="STRING" id="717773.Thicy_1396"/>
<dbReference type="PROSITE" id="PS51471">
    <property type="entry name" value="FE2OG_OXY"/>
    <property type="match status" value="1"/>
</dbReference>
<name>F6DA27_THICA</name>
<dbReference type="GO" id="GO:0031418">
    <property type="term" value="F:L-ascorbic acid binding"/>
    <property type="evidence" value="ECO:0007669"/>
    <property type="project" value="UniProtKB-KW"/>
</dbReference>
<evidence type="ECO:0000313" key="9">
    <source>
        <dbReference type="Proteomes" id="UP000009232"/>
    </source>
</evidence>
<dbReference type="SMART" id="SM00702">
    <property type="entry name" value="P4Hc"/>
    <property type="match status" value="1"/>
</dbReference>
<accession>F6DA27</accession>
<dbReference type="Proteomes" id="UP000009232">
    <property type="component" value="Chromosome"/>
</dbReference>
<dbReference type="InterPro" id="IPR051559">
    <property type="entry name" value="HIF_prolyl_hydroxylases"/>
</dbReference>
<dbReference type="InterPro" id="IPR044862">
    <property type="entry name" value="Pro_4_hyd_alph_FE2OG_OXY"/>
</dbReference>
<keyword evidence="2" id="KW-0479">Metal-binding</keyword>
<keyword evidence="5" id="KW-0560">Oxidoreductase</keyword>
<dbReference type="GO" id="GO:0071456">
    <property type="term" value="P:cellular response to hypoxia"/>
    <property type="evidence" value="ECO:0007669"/>
    <property type="project" value="TreeGrafter"/>
</dbReference>
<dbReference type="GO" id="GO:0031543">
    <property type="term" value="F:peptidyl-proline dioxygenase activity"/>
    <property type="evidence" value="ECO:0007669"/>
    <property type="project" value="TreeGrafter"/>
</dbReference>
<dbReference type="KEGG" id="tcy:Thicy_1396"/>
<evidence type="ECO:0000256" key="2">
    <source>
        <dbReference type="ARBA" id="ARBA00022723"/>
    </source>
</evidence>
<feature type="domain" description="Fe2OG dioxygenase" evidence="7">
    <location>
        <begin position="101"/>
        <end position="203"/>
    </location>
</feature>
<dbReference type="InterPro" id="IPR006620">
    <property type="entry name" value="Pro_4_hyd_alph"/>
</dbReference>
<evidence type="ECO:0000256" key="4">
    <source>
        <dbReference type="ARBA" id="ARBA00022964"/>
    </source>
</evidence>
<dbReference type="InterPro" id="IPR005123">
    <property type="entry name" value="Oxoglu/Fe-dep_dioxygenase_dom"/>
</dbReference>
<dbReference type="EMBL" id="CP002776">
    <property type="protein sequence ID" value="AEG32158.1"/>
    <property type="molecule type" value="Genomic_DNA"/>
</dbReference>
<dbReference type="PANTHER" id="PTHR12907">
    <property type="entry name" value="EGL NINE HOMOLOG-RELATED"/>
    <property type="match status" value="1"/>
</dbReference>
<proteinExistence type="predicted"/>
<keyword evidence="9" id="KW-1185">Reference proteome</keyword>
<dbReference type="GO" id="GO:0008198">
    <property type="term" value="F:ferrous iron binding"/>
    <property type="evidence" value="ECO:0007669"/>
    <property type="project" value="TreeGrafter"/>
</dbReference>
<reference evidence="8 9" key="1">
    <citation type="submission" date="2011-05" db="EMBL/GenBank/DDBJ databases">
        <title>Complete sequence of Thioalkalimicrobium cyclicum ALM1.</title>
        <authorList>
            <consortium name="US DOE Joint Genome Institute"/>
            <person name="Lucas S."/>
            <person name="Han J."/>
            <person name="Lapidus A."/>
            <person name="Cheng J.-F."/>
            <person name="Goodwin L."/>
            <person name="Pitluck S."/>
            <person name="Peters L."/>
            <person name="Mikhailova N."/>
            <person name="Davenport K."/>
            <person name="Han C."/>
            <person name="Tapia R."/>
            <person name="Land M."/>
            <person name="Hauser L."/>
            <person name="Kyrpides N."/>
            <person name="Ivanova N."/>
            <person name="Pagani I."/>
            <person name="Kappler U."/>
            <person name="Woyke T."/>
        </authorList>
    </citation>
    <scope>NUCLEOTIDE SEQUENCE [LARGE SCALE GENOMIC DNA]</scope>
    <source>
        <strain evidence="9">DSM 14477 / JCM 11371 / ALM1</strain>
    </source>
</reference>
<keyword evidence="4" id="KW-0223">Dioxygenase</keyword>
<protein>
    <submittedName>
        <fullName evidence="8">Prolyl 4-hydroxylase alpha subunit</fullName>
    </submittedName>
</protein>
<dbReference type="RefSeq" id="WP_013835933.1">
    <property type="nucleotide sequence ID" value="NC_015581.1"/>
</dbReference>
<dbReference type="Pfam" id="PF13640">
    <property type="entry name" value="2OG-FeII_Oxy_3"/>
    <property type="match status" value="1"/>
</dbReference>
<dbReference type="PANTHER" id="PTHR12907:SF26">
    <property type="entry name" value="HIF PROLYL HYDROXYLASE, ISOFORM C"/>
    <property type="match status" value="1"/>
</dbReference>